<dbReference type="Pfam" id="PF01161">
    <property type="entry name" value="PBP"/>
    <property type="match status" value="1"/>
</dbReference>
<dbReference type="RefSeq" id="WP_188677934.1">
    <property type="nucleotide sequence ID" value="NZ_BMGP01000003.1"/>
</dbReference>
<dbReference type="PANTHER" id="PTHR30289:SF1">
    <property type="entry name" value="PEBP (PHOSPHATIDYLETHANOLAMINE-BINDING PROTEIN) FAMILY PROTEIN"/>
    <property type="match status" value="1"/>
</dbReference>
<dbReference type="SUPFAM" id="SSF49777">
    <property type="entry name" value="PEBP-like"/>
    <property type="match status" value="1"/>
</dbReference>
<comment type="caution">
    <text evidence="2">The sequence shown here is derived from an EMBL/GenBank/DDBJ whole genome shotgun (WGS) entry which is preliminary data.</text>
</comment>
<dbReference type="EMBL" id="BMGP01000003">
    <property type="protein sequence ID" value="GGF27796.1"/>
    <property type="molecule type" value="Genomic_DNA"/>
</dbReference>
<dbReference type="PANTHER" id="PTHR30289">
    <property type="entry name" value="UNCHARACTERIZED PROTEIN YBCL-RELATED"/>
    <property type="match status" value="1"/>
</dbReference>
<evidence type="ECO:0000313" key="3">
    <source>
        <dbReference type="Proteomes" id="UP000598775"/>
    </source>
</evidence>
<accession>A0A917B6N1</accession>
<dbReference type="Gene3D" id="3.90.280.10">
    <property type="entry name" value="PEBP-like"/>
    <property type="match status" value="1"/>
</dbReference>
<dbReference type="AlphaFoldDB" id="A0A917B6N1"/>
<evidence type="ECO:0000313" key="2">
    <source>
        <dbReference type="EMBL" id="GGF27796.1"/>
    </source>
</evidence>
<reference evidence="2 3" key="1">
    <citation type="journal article" date="2014" name="Int. J. Syst. Evol. Microbiol.">
        <title>Complete genome sequence of Corynebacterium casei LMG S-19264T (=DSM 44701T), isolated from a smear-ripened cheese.</title>
        <authorList>
            <consortium name="US DOE Joint Genome Institute (JGI-PGF)"/>
            <person name="Walter F."/>
            <person name="Albersmeier A."/>
            <person name="Kalinowski J."/>
            <person name="Ruckert C."/>
        </authorList>
    </citation>
    <scope>NUCLEOTIDE SEQUENCE [LARGE SCALE GENOMIC DNA]</scope>
    <source>
        <strain evidence="2 3">CGMCC 1.12976</strain>
    </source>
</reference>
<dbReference type="InterPro" id="IPR008914">
    <property type="entry name" value="PEBP"/>
</dbReference>
<dbReference type="Proteomes" id="UP000598775">
    <property type="component" value="Unassembled WGS sequence"/>
</dbReference>
<gene>
    <name evidence="2" type="ORF">GCM10011399_21370</name>
</gene>
<proteinExistence type="inferred from homology"/>
<evidence type="ECO:0000256" key="1">
    <source>
        <dbReference type="ARBA" id="ARBA00007120"/>
    </source>
</evidence>
<dbReference type="InterPro" id="IPR005247">
    <property type="entry name" value="YbhB_YbcL/LppC-like"/>
</dbReference>
<organism evidence="2 3">
    <name type="scientific">Subtercola lobariae</name>
    <dbReference type="NCBI Taxonomy" id="1588641"/>
    <lineage>
        <taxon>Bacteria</taxon>
        <taxon>Bacillati</taxon>
        <taxon>Actinomycetota</taxon>
        <taxon>Actinomycetes</taxon>
        <taxon>Micrococcales</taxon>
        <taxon>Microbacteriaceae</taxon>
        <taxon>Subtercola</taxon>
    </lineage>
</organism>
<protein>
    <submittedName>
        <fullName evidence="2">Phosphatidylethanolamine-binding protein</fullName>
    </submittedName>
</protein>
<sequence length="189" mass="19910">MHPVEVLLVPLGLAFRGRRGDEAASFSHAPELATDTRLTLTSPSFAEGEEIPAKHCGRFIGAEISPALSFGDLPAETVDLLLVIEDLDVPLATPSIHTIVAFEPRGDGLPEGALNAPDARFRFIPGTGGRTAYIGPRPLPGHGPHHYRFHLYALDARVDATAISGISQVPAALDGHVLASGLLTGTRTS</sequence>
<keyword evidence="3" id="KW-1185">Reference proteome</keyword>
<dbReference type="CDD" id="cd00865">
    <property type="entry name" value="PEBP_bact_arch"/>
    <property type="match status" value="1"/>
</dbReference>
<name>A0A917B6N1_9MICO</name>
<comment type="similarity">
    <text evidence="1">Belongs to the UPF0098 family.</text>
</comment>
<dbReference type="InterPro" id="IPR036610">
    <property type="entry name" value="PEBP-like_sf"/>
</dbReference>